<dbReference type="Gene3D" id="1.10.287.110">
    <property type="entry name" value="DnaJ domain"/>
    <property type="match status" value="1"/>
</dbReference>
<evidence type="ECO:0000256" key="2">
    <source>
        <dbReference type="ARBA" id="ARBA00022692"/>
    </source>
</evidence>
<dbReference type="Pfam" id="PF00226">
    <property type="entry name" value="DnaJ"/>
    <property type="match status" value="1"/>
</dbReference>
<evidence type="ECO:0000256" key="4">
    <source>
        <dbReference type="ARBA" id="ARBA00023136"/>
    </source>
</evidence>
<dbReference type="OrthoDB" id="9811070at2"/>
<accession>A0A6B8KEE8</accession>
<dbReference type="InterPro" id="IPR036869">
    <property type="entry name" value="J_dom_sf"/>
</dbReference>
<dbReference type="CDD" id="cd06257">
    <property type="entry name" value="DnaJ"/>
    <property type="match status" value="1"/>
</dbReference>
<evidence type="ECO:0000256" key="6">
    <source>
        <dbReference type="SAM" id="MobiDB-lite"/>
    </source>
</evidence>
<feature type="domain" description="J" evidence="8">
    <location>
        <begin position="187"/>
        <end position="240"/>
    </location>
</feature>
<evidence type="ECO:0000313" key="10">
    <source>
        <dbReference type="Proteomes" id="UP000309061"/>
    </source>
</evidence>
<dbReference type="PANTHER" id="PTHR12763">
    <property type="match status" value="1"/>
</dbReference>
<dbReference type="InterPro" id="IPR001623">
    <property type="entry name" value="DnaJ_domain"/>
</dbReference>
<dbReference type="GO" id="GO:0016020">
    <property type="term" value="C:membrane"/>
    <property type="evidence" value="ECO:0007669"/>
    <property type="project" value="UniProtKB-SubCell"/>
</dbReference>
<evidence type="ECO:0000256" key="7">
    <source>
        <dbReference type="SAM" id="Phobius"/>
    </source>
</evidence>
<dbReference type="PROSITE" id="PS50076">
    <property type="entry name" value="DNAJ_2"/>
    <property type="match status" value="1"/>
</dbReference>
<proteinExistence type="inferred from homology"/>
<dbReference type="SUPFAM" id="SSF46565">
    <property type="entry name" value="Chaperone J-domain"/>
    <property type="match status" value="1"/>
</dbReference>
<evidence type="ECO:0000313" key="9">
    <source>
        <dbReference type="EMBL" id="QGM44948.1"/>
    </source>
</evidence>
<sequence length="241" mass="25620">MPVLIGFLVVFLTIYLLQSFTRASPVALARFIKSFGGVLLLFLGAFLFLRGALGIALACWGLGVWIMGLGGFSASGFRSAGAGGAGVSRVRSAMIEMELDRATGAIRGVILAGPQEGKRLDSLTRPQLIELYKICLTDDPEGARLLEAYLDRRFAGWRGAGQGQQNARSGASGGGGGSRRGSITEDEAYEILGLKKGAPASEIARAHRDLMKKLHPDHGGTTDLAARVNEAKDVLMRRHHG</sequence>
<dbReference type="Proteomes" id="UP000309061">
    <property type="component" value="Chromosome"/>
</dbReference>
<feature type="transmembrane region" description="Helical" evidence="7">
    <location>
        <begin position="39"/>
        <end position="68"/>
    </location>
</feature>
<dbReference type="SMART" id="SM00271">
    <property type="entry name" value="DnaJ"/>
    <property type="match status" value="1"/>
</dbReference>
<feature type="region of interest" description="Disordered" evidence="6">
    <location>
        <begin position="160"/>
        <end position="182"/>
    </location>
</feature>
<comment type="subcellular location">
    <subcellularLocation>
        <location evidence="1">Membrane</location>
        <topology evidence="1">Single-pass membrane protein</topology>
    </subcellularLocation>
</comment>
<dbReference type="PANTHER" id="PTHR12763:SF28">
    <property type="entry name" value="GEO10507P1-RELATED"/>
    <property type="match status" value="1"/>
</dbReference>
<organism evidence="9 10">
    <name type="scientific">Methylocystis heyeri</name>
    <dbReference type="NCBI Taxonomy" id="391905"/>
    <lineage>
        <taxon>Bacteria</taxon>
        <taxon>Pseudomonadati</taxon>
        <taxon>Pseudomonadota</taxon>
        <taxon>Alphaproteobacteria</taxon>
        <taxon>Hyphomicrobiales</taxon>
        <taxon>Methylocystaceae</taxon>
        <taxon>Methylocystis</taxon>
    </lineage>
</organism>
<evidence type="ECO:0000256" key="3">
    <source>
        <dbReference type="ARBA" id="ARBA00022989"/>
    </source>
</evidence>
<dbReference type="RefSeq" id="WP_136495240.1">
    <property type="nucleotide sequence ID" value="NZ_CP046052.1"/>
</dbReference>
<evidence type="ECO:0000256" key="1">
    <source>
        <dbReference type="ARBA" id="ARBA00004167"/>
    </source>
</evidence>
<protein>
    <submittedName>
        <fullName evidence="9">DnaJ domain-containing protein</fullName>
    </submittedName>
</protein>
<comment type="similarity">
    <text evidence="5">Belongs to the TIM14 family.</text>
</comment>
<keyword evidence="2 7" id="KW-0812">Transmembrane</keyword>
<keyword evidence="10" id="KW-1185">Reference proteome</keyword>
<name>A0A6B8KEE8_9HYPH</name>
<dbReference type="EMBL" id="CP046052">
    <property type="protein sequence ID" value="QGM44948.1"/>
    <property type="molecule type" value="Genomic_DNA"/>
</dbReference>
<reference evidence="9 10" key="1">
    <citation type="submission" date="2019-11" db="EMBL/GenBank/DDBJ databases">
        <title>The genome sequence of Methylocystis heyeri.</title>
        <authorList>
            <person name="Oshkin I.Y."/>
            <person name="Miroshnikov K."/>
            <person name="Dedysh S.N."/>
        </authorList>
    </citation>
    <scope>NUCLEOTIDE SEQUENCE [LARGE SCALE GENOMIC DNA]</scope>
    <source>
        <strain evidence="9 10">H2</strain>
    </source>
</reference>
<evidence type="ECO:0000259" key="8">
    <source>
        <dbReference type="PROSITE" id="PS50076"/>
    </source>
</evidence>
<dbReference type="KEGG" id="mhey:H2LOC_004185"/>
<gene>
    <name evidence="9" type="ORF">H2LOC_004185</name>
</gene>
<dbReference type="AlphaFoldDB" id="A0A6B8KEE8"/>
<evidence type="ECO:0000256" key="5">
    <source>
        <dbReference type="ARBA" id="ARBA00038105"/>
    </source>
</evidence>
<keyword evidence="4 7" id="KW-0472">Membrane</keyword>
<keyword evidence="3 7" id="KW-1133">Transmembrane helix</keyword>